<organism evidence="2 3">
    <name type="scientific">Sorangium cellulosum</name>
    <name type="common">Polyangium cellulosum</name>
    <dbReference type="NCBI Taxonomy" id="56"/>
    <lineage>
        <taxon>Bacteria</taxon>
        <taxon>Pseudomonadati</taxon>
        <taxon>Myxococcota</taxon>
        <taxon>Polyangia</taxon>
        <taxon>Polyangiales</taxon>
        <taxon>Polyangiaceae</taxon>
        <taxon>Sorangium</taxon>
    </lineage>
</organism>
<feature type="region of interest" description="Disordered" evidence="1">
    <location>
        <begin position="64"/>
        <end position="109"/>
    </location>
</feature>
<accession>A0A4P2Q6K7</accession>
<dbReference type="RefSeq" id="WP_207213664.1">
    <property type="nucleotide sequence ID" value="NZ_CP012670.1"/>
</dbReference>
<name>A0A4P2Q6K7_SORCE</name>
<dbReference type="EMBL" id="CP012670">
    <property type="protein sequence ID" value="AUX25039.1"/>
    <property type="molecule type" value="Genomic_DNA"/>
</dbReference>
<feature type="compositionally biased region" description="Low complexity" evidence="1">
    <location>
        <begin position="64"/>
        <end position="73"/>
    </location>
</feature>
<gene>
    <name evidence="2" type="ORF">SOCEGT47_055820</name>
</gene>
<proteinExistence type="predicted"/>
<evidence type="ECO:0000313" key="2">
    <source>
        <dbReference type="EMBL" id="AUX25039.1"/>
    </source>
</evidence>
<dbReference type="AlphaFoldDB" id="A0A4P2Q6K7"/>
<feature type="compositionally biased region" description="Basic residues" evidence="1">
    <location>
        <begin position="83"/>
        <end position="93"/>
    </location>
</feature>
<evidence type="ECO:0000313" key="3">
    <source>
        <dbReference type="Proteomes" id="UP000295781"/>
    </source>
</evidence>
<dbReference type="Proteomes" id="UP000295781">
    <property type="component" value="Chromosome"/>
</dbReference>
<evidence type="ECO:0000256" key="1">
    <source>
        <dbReference type="SAM" id="MobiDB-lite"/>
    </source>
</evidence>
<reference evidence="2 3" key="1">
    <citation type="submission" date="2015-09" db="EMBL/GenBank/DDBJ databases">
        <title>Sorangium comparison.</title>
        <authorList>
            <person name="Zaburannyi N."/>
            <person name="Bunk B."/>
            <person name="Overmann J."/>
            <person name="Mueller R."/>
        </authorList>
    </citation>
    <scope>NUCLEOTIDE SEQUENCE [LARGE SCALE GENOMIC DNA]</scope>
    <source>
        <strain evidence="2 3">So ceGT47</strain>
    </source>
</reference>
<protein>
    <submittedName>
        <fullName evidence="2">Uncharacterized protein</fullName>
    </submittedName>
</protein>
<sequence>MGDARGRAARGVVDPSARTLEADGLDAVHRPGPVAVHRDAARVHVEPSDAIEPDLPALWAKQQAAARRGAQARHTASAWPPARRARPGGRGRVARGGPGPAALPARSTSSPSILWSPRVAVFFNDFGQFYLG</sequence>